<dbReference type="EMBL" id="JAIWYP010000016">
    <property type="protein sequence ID" value="KAH3696722.1"/>
    <property type="molecule type" value="Genomic_DNA"/>
</dbReference>
<evidence type="ECO:0000313" key="1">
    <source>
        <dbReference type="EMBL" id="KAH3696722.1"/>
    </source>
</evidence>
<dbReference type="AlphaFoldDB" id="A0A9D3YE41"/>
<comment type="caution">
    <text evidence="1">The sequence shown here is derived from an EMBL/GenBank/DDBJ whole genome shotgun (WGS) entry which is preliminary data.</text>
</comment>
<organism evidence="1 2">
    <name type="scientific">Dreissena polymorpha</name>
    <name type="common">Zebra mussel</name>
    <name type="synonym">Mytilus polymorpha</name>
    <dbReference type="NCBI Taxonomy" id="45954"/>
    <lineage>
        <taxon>Eukaryota</taxon>
        <taxon>Metazoa</taxon>
        <taxon>Spiralia</taxon>
        <taxon>Lophotrochozoa</taxon>
        <taxon>Mollusca</taxon>
        <taxon>Bivalvia</taxon>
        <taxon>Autobranchia</taxon>
        <taxon>Heteroconchia</taxon>
        <taxon>Euheterodonta</taxon>
        <taxon>Imparidentia</taxon>
        <taxon>Neoheterodontei</taxon>
        <taxon>Myida</taxon>
        <taxon>Dreissenoidea</taxon>
        <taxon>Dreissenidae</taxon>
        <taxon>Dreissena</taxon>
    </lineage>
</organism>
<accession>A0A9D3YE41</accession>
<proteinExistence type="predicted"/>
<reference evidence="1" key="2">
    <citation type="submission" date="2020-11" db="EMBL/GenBank/DDBJ databases">
        <authorList>
            <person name="McCartney M.A."/>
            <person name="Auch B."/>
            <person name="Kono T."/>
            <person name="Mallez S."/>
            <person name="Becker A."/>
            <person name="Gohl D.M."/>
            <person name="Silverstein K.A.T."/>
            <person name="Koren S."/>
            <person name="Bechman K.B."/>
            <person name="Herman A."/>
            <person name="Abrahante J.E."/>
            <person name="Garbe J."/>
        </authorList>
    </citation>
    <scope>NUCLEOTIDE SEQUENCE</scope>
    <source>
        <strain evidence="1">Duluth1</strain>
        <tissue evidence="1">Whole animal</tissue>
    </source>
</reference>
<dbReference type="Proteomes" id="UP000828390">
    <property type="component" value="Unassembled WGS sequence"/>
</dbReference>
<sequence length="57" mass="6482">MKEPKEEWIEKQSNSIYKKMKTGSSNKAYSTLKTVHPRASVRADAVWNILTESATVL</sequence>
<reference evidence="1" key="1">
    <citation type="journal article" date="2019" name="bioRxiv">
        <title>The Genome of the Zebra Mussel, Dreissena polymorpha: A Resource for Invasive Species Research.</title>
        <authorList>
            <person name="McCartney M.A."/>
            <person name="Auch B."/>
            <person name="Kono T."/>
            <person name="Mallez S."/>
            <person name="Zhang Y."/>
            <person name="Obille A."/>
            <person name="Becker A."/>
            <person name="Abrahante J.E."/>
            <person name="Garbe J."/>
            <person name="Badalamenti J.P."/>
            <person name="Herman A."/>
            <person name="Mangelson H."/>
            <person name="Liachko I."/>
            <person name="Sullivan S."/>
            <person name="Sone E.D."/>
            <person name="Koren S."/>
            <person name="Silverstein K.A.T."/>
            <person name="Beckman K.B."/>
            <person name="Gohl D.M."/>
        </authorList>
    </citation>
    <scope>NUCLEOTIDE SEQUENCE</scope>
    <source>
        <strain evidence="1">Duluth1</strain>
        <tissue evidence="1">Whole animal</tissue>
    </source>
</reference>
<evidence type="ECO:0000313" key="2">
    <source>
        <dbReference type="Proteomes" id="UP000828390"/>
    </source>
</evidence>
<name>A0A9D3YE41_DREPO</name>
<protein>
    <submittedName>
        <fullName evidence="1">Uncharacterized protein</fullName>
    </submittedName>
</protein>
<keyword evidence="2" id="KW-1185">Reference proteome</keyword>
<gene>
    <name evidence="1" type="ORF">DPMN_084198</name>
</gene>